<dbReference type="PANTHER" id="PTHR22753">
    <property type="entry name" value="TRANSMEMBRANE PROTEIN 68"/>
    <property type="match status" value="1"/>
</dbReference>
<keyword evidence="4" id="KW-0472">Membrane</keyword>
<sequence>MLKIKITVVIGGRWYWWLWTTRHFIQKRFKNFLGIERYLTVDRTIVDLGVLALCEGHQSHVAFRHISGKHKSSWACFPRGCSDTERYNTAKTLSEIDIDKLIKHGTWPCDIYFLIAELYRRKKRLMFTIVERILYSFPVPGSVNDCVQMLNNGSMVALSPGGLREAMFSDHHHYETKFSGRLGFARIAKETQVPIIPIFTRNIREAFRQVPIMKNFVKFIYNRYRIPLFLTYGGMPVKLTTIIGEPIRFESDATIEQIAEMTEMKMKELIEQNQTIPGSIWSAIRQRFQLMENEKID</sequence>
<dbReference type="Pfam" id="PF03982">
    <property type="entry name" value="DAGAT"/>
    <property type="match status" value="1"/>
</dbReference>
<dbReference type="PANTHER" id="PTHR22753:SF14">
    <property type="entry name" value="MONOACYLGLYCEROL_DIACYLGLYCEROL O-ACYLTRANSFERASE"/>
    <property type="match status" value="1"/>
</dbReference>
<keyword evidence="4" id="KW-0812">Transmembrane</keyword>
<dbReference type="AlphaFoldDB" id="A0A9D4P3U9"/>
<keyword evidence="3" id="KW-0012">Acyltransferase</keyword>
<evidence type="ECO:0000256" key="1">
    <source>
        <dbReference type="ARBA" id="ARBA00005420"/>
    </source>
</evidence>
<accession>A0A9D4P3U9</accession>
<evidence type="ECO:0000256" key="3">
    <source>
        <dbReference type="ARBA" id="ARBA00023315"/>
    </source>
</evidence>
<dbReference type="GO" id="GO:0016020">
    <property type="term" value="C:membrane"/>
    <property type="evidence" value="ECO:0007669"/>
    <property type="project" value="TreeGrafter"/>
</dbReference>
<keyword evidence="2" id="KW-0808">Transferase</keyword>
<dbReference type="GO" id="GO:0008374">
    <property type="term" value="F:O-acyltransferase activity"/>
    <property type="evidence" value="ECO:0007669"/>
    <property type="project" value="InterPro"/>
</dbReference>
<dbReference type="CDD" id="cd07987">
    <property type="entry name" value="LPLAT_MGAT-like"/>
    <property type="match status" value="1"/>
</dbReference>
<dbReference type="EMBL" id="SDOV01000002">
    <property type="protein sequence ID" value="KAH7644246.1"/>
    <property type="molecule type" value="Genomic_DNA"/>
</dbReference>
<comment type="similarity">
    <text evidence="1">Belongs to the diacylglycerol acyltransferase family.</text>
</comment>
<proteinExistence type="inferred from homology"/>
<dbReference type="InterPro" id="IPR007130">
    <property type="entry name" value="DAGAT"/>
</dbReference>
<evidence type="ECO:0000256" key="2">
    <source>
        <dbReference type="ARBA" id="ARBA00022679"/>
    </source>
</evidence>
<name>A0A9D4P3U9_DERFA</name>
<dbReference type="Proteomes" id="UP000828236">
    <property type="component" value="Unassembled WGS sequence"/>
</dbReference>
<organism evidence="4">
    <name type="scientific">Dermatophagoides farinae</name>
    <name type="common">American house dust mite</name>
    <dbReference type="NCBI Taxonomy" id="6954"/>
    <lineage>
        <taxon>Eukaryota</taxon>
        <taxon>Metazoa</taxon>
        <taxon>Ecdysozoa</taxon>
        <taxon>Arthropoda</taxon>
        <taxon>Chelicerata</taxon>
        <taxon>Arachnida</taxon>
        <taxon>Acari</taxon>
        <taxon>Acariformes</taxon>
        <taxon>Sarcoptiformes</taxon>
        <taxon>Astigmata</taxon>
        <taxon>Psoroptidia</taxon>
        <taxon>Analgoidea</taxon>
        <taxon>Pyroglyphidae</taxon>
        <taxon>Dermatophagoidinae</taxon>
        <taxon>Dermatophagoides</taxon>
    </lineage>
</organism>
<reference evidence="4" key="1">
    <citation type="submission" date="2020-06" db="EMBL/GenBank/DDBJ databases">
        <authorList>
            <person name="Ji K."/>
            <person name="Li J."/>
        </authorList>
    </citation>
    <scope>NUCLEOTIDE SEQUENCE</scope>
    <source>
        <strain evidence="4">JKM2019</strain>
        <tissue evidence="4">Whole body</tissue>
    </source>
</reference>
<gene>
    <name evidence="4" type="ORF">HUG17_6608</name>
</gene>
<evidence type="ECO:0000313" key="4">
    <source>
        <dbReference type="EMBL" id="KAH7644246.1"/>
    </source>
</evidence>
<protein>
    <submittedName>
        <fullName evidence="4">Transmembrane protein 68-like protein</fullName>
    </submittedName>
</protein>
<reference evidence="4" key="2">
    <citation type="journal article" date="2021" name="World Allergy Organ. J.">
        <title>Chromosome-level assembly of Dermatophagoides farinae genome and transcriptome reveals two novel allergens Der f 37 and Der f 39.</title>
        <authorList>
            <person name="Chen J."/>
            <person name="Cai Z."/>
            <person name="Fan D."/>
            <person name="Hu J."/>
            <person name="Hou Y."/>
            <person name="He Y."/>
            <person name="Zhang Z."/>
            <person name="Zhao Z."/>
            <person name="Gao P."/>
            <person name="Hu W."/>
            <person name="Sun J."/>
            <person name="Li J."/>
            <person name="Ji K."/>
        </authorList>
    </citation>
    <scope>NUCLEOTIDE SEQUENCE</scope>
    <source>
        <strain evidence="4">JKM2019</strain>
    </source>
</reference>
<comment type="caution">
    <text evidence="4">The sequence shown here is derived from an EMBL/GenBank/DDBJ whole genome shotgun (WGS) entry which is preliminary data.</text>
</comment>